<dbReference type="InterPro" id="IPR058245">
    <property type="entry name" value="NreC/VraR/RcsB-like_REC"/>
</dbReference>
<dbReference type="PRINTS" id="PR00038">
    <property type="entry name" value="HTHLUXR"/>
</dbReference>
<keyword evidence="1 5" id="KW-0597">Phosphoprotein</keyword>
<dbReference type="PROSITE" id="PS50043">
    <property type="entry name" value="HTH_LUXR_2"/>
    <property type="match status" value="1"/>
</dbReference>
<evidence type="ECO:0000256" key="5">
    <source>
        <dbReference type="PROSITE-ProRule" id="PRU00169"/>
    </source>
</evidence>
<dbReference type="InterPro" id="IPR000792">
    <property type="entry name" value="Tscrpt_reg_LuxR_C"/>
</dbReference>
<evidence type="ECO:0000259" key="7">
    <source>
        <dbReference type="PROSITE" id="PS50110"/>
    </source>
</evidence>
<keyword evidence="2" id="KW-0805">Transcription regulation</keyword>
<feature type="modified residue" description="4-aspartylphosphate" evidence="5">
    <location>
        <position position="37"/>
    </location>
</feature>
<dbReference type="InterPro" id="IPR011006">
    <property type="entry name" value="CheY-like_superfamily"/>
</dbReference>
<dbReference type="PROSITE" id="PS00622">
    <property type="entry name" value="HTH_LUXR_1"/>
    <property type="match status" value="1"/>
</dbReference>
<evidence type="ECO:0000259" key="6">
    <source>
        <dbReference type="PROSITE" id="PS50043"/>
    </source>
</evidence>
<evidence type="ECO:0000256" key="3">
    <source>
        <dbReference type="ARBA" id="ARBA00023125"/>
    </source>
</evidence>
<dbReference type="InterPro" id="IPR016032">
    <property type="entry name" value="Sig_transdc_resp-reg_C-effctor"/>
</dbReference>
<proteinExistence type="predicted"/>
<evidence type="ECO:0000256" key="1">
    <source>
        <dbReference type="ARBA" id="ARBA00022553"/>
    </source>
</evidence>
<evidence type="ECO:0000313" key="8">
    <source>
        <dbReference type="EMBL" id="KOT33167.1"/>
    </source>
</evidence>
<name>A0A0N0S577_9ACTN</name>
<dbReference type="InterPro" id="IPR001789">
    <property type="entry name" value="Sig_transdc_resp-reg_receiver"/>
</dbReference>
<accession>A0A0N0S577</accession>
<dbReference type="PATRIC" id="fig|36816.3.peg.6151"/>
<dbReference type="Gene3D" id="3.40.50.2300">
    <property type="match status" value="1"/>
</dbReference>
<dbReference type="PROSITE" id="PS50110">
    <property type="entry name" value="RESPONSE_REGULATORY"/>
    <property type="match status" value="1"/>
</dbReference>
<keyword evidence="4" id="KW-0804">Transcription</keyword>
<dbReference type="GO" id="GO:0006355">
    <property type="term" value="P:regulation of DNA-templated transcription"/>
    <property type="evidence" value="ECO:0007669"/>
    <property type="project" value="InterPro"/>
</dbReference>
<evidence type="ECO:0000313" key="9">
    <source>
        <dbReference type="Proteomes" id="UP000037773"/>
    </source>
</evidence>
<dbReference type="SUPFAM" id="SSF46894">
    <property type="entry name" value="C-terminal effector domain of the bipartite response regulators"/>
    <property type="match status" value="1"/>
</dbReference>
<dbReference type="InterPro" id="IPR039420">
    <property type="entry name" value="WalR-like"/>
</dbReference>
<dbReference type="PANTHER" id="PTHR43214:SF24">
    <property type="entry name" value="TRANSCRIPTIONAL REGULATORY PROTEIN NARL-RELATED"/>
    <property type="match status" value="1"/>
</dbReference>
<keyword evidence="9" id="KW-1185">Reference proteome</keyword>
<dbReference type="EMBL" id="LGCN01000225">
    <property type="protein sequence ID" value="KOT33167.1"/>
    <property type="molecule type" value="Genomic_DNA"/>
</dbReference>
<dbReference type="SMART" id="SM00421">
    <property type="entry name" value="HTH_LUXR"/>
    <property type="match status" value="1"/>
</dbReference>
<organism evidence="8 9">
    <name type="scientific">Streptomyces caelestis</name>
    <dbReference type="NCBI Taxonomy" id="36816"/>
    <lineage>
        <taxon>Bacteria</taxon>
        <taxon>Bacillati</taxon>
        <taxon>Actinomycetota</taxon>
        <taxon>Actinomycetes</taxon>
        <taxon>Kitasatosporales</taxon>
        <taxon>Streptomycetaceae</taxon>
        <taxon>Streptomyces</taxon>
    </lineage>
</organism>
<protein>
    <submittedName>
        <fullName evidence="8">LuxR family transcriptional regulator</fullName>
    </submittedName>
</protein>
<dbReference type="AlphaFoldDB" id="A0A0N0S577"/>
<evidence type="ECO:0000256" key="4">
    <source>
        <dbReference type="ARBA" id="ARBA00023163"/>
    </source>
</evidence>
<feature type="domain" description="HTH luxR-type" evidence="6">
    <location>
        <begin position="129"/>
        <end position="199"/>
    </location>
</feature>
<comment type="caution">
    <text evidence="8">The sequence shown here is derived from an EMBL/GenBank/DDBJ whole genome shotgun (WGS) entry which is preliminary data.</text>
</comment>
<feature type="domain" description="Response regulatory" evidence="7">
    <location>
        <begin position="1"/>
        <end position="107"/>
    </location>
</feature>
<dbReference type="PANTHER" id="PTHR43214">
    <property type="entry name" value="TWO-COMPONENT RESPONSE REGULATOR"/>
    <property type="match status" value="1"/>
</dbReference>
<gene>
    <name evidence="8" type="ORF">ADK41_28410</name>
</gene>
<sequence length="199" mass="21725">MVKLLTEAGIEVVGETGDCEGLPQMVADRAPEVVMLDIRMPPSHTDEGIRAAAGLRERFPGVGVLLLSQYVETGGPLRALAASPRGFGYLLKERVADFGELHDALVRVAAGESVIDSQVVARLLGRKRSDSAVDELTDREREVLAVMAEGRSNEAITRCLAISGKTLETHIRSIFTKFGLEPDTQYHRRVQAVITYLRV</sequence>
<dbReference type="Pfam" id="PF00196">
    <property type="entry name" value="GerE"/>
    <property type="match status" value="1"/>
</dbReference>
<dbReference type="GO" id="GO:0000160">
    <property type="term" value="P:phosphorelay signal transduction system"/>
    <property type="evidence" value="ECO:0007669"/>
    <property type="project" value="InterPro"/>
</dbReference>
<keyword evidence="3" id="KW-0238">DNA-binding</keyword>
<dbReference type="CDD" id="cd06170">
    <property type="entry name" value="LuxR_C_like"/>
    <property type="match status" value="1"/>
</dbReference>
<dbReference type="GO" id="GO:0003677">
    <property type="term" value="F:DNA binding"/>
    <property type="evidence" value="ECO:0007669"/>
    <property type="project" value="UniProtKB-KW"/>
</dbReference>
<evidence type="ECO:0000256" key="2">
    <source>
        <dbReference type="ARBA" id="ARBA00023015"/>
    </source>
</evidence>
<dbReference type="SUPFAM" id="SSF52172">
    <property type="entry name" value="CheY-like"/>
    <property type="match status" value="1"/>
</dbReference>
<reference evidence="8 9" key="1">
    <citation type="submission" date="2015-07" db="EMBL/GenBank/DDBJ databases">
        <authorList>
            <person name="Noorani M."/>
        </authorList>
    </citation>
    <scope>NUCLEOTIDE SEQUENCE [LARGE SCALE GENOMIC DNA]</scope>
    <source>
        <strain evidence="8 9">NRRL B-24567</strain>
    </source>
</reference>
<dbReference type="Proteomes" id="UP000037773">
    <property type="component" value="Unassembled WGS sequence"/>
</dbReference>
<dbReference type="CDD" id="cd17535">
    <property type="entry name" value="REC_NarL-like"/>
    <property type="match status" value="1"/>
</dbReference>